<feature type="region of interest" description="Disordered" evidence="1">
    <location>
        <begin position="1"/>
        <end position="51"/>
    </location>
</feature>
<gene>
    <name evidence="2" type="ORF">Pflav_020590</name>
</gene>
<dbReference type="AlphaFoldDB" id="A0A6F8XPD1"/>
<evidence type="ECO:0000313" key="2">
    <source>
        <dbReference type="EMBL" id="BCB75649.1"/>
    </source>
</evidence>
<protein>
    <submittedName>
        <fullName evidence="2">Uncharacterized protein</fullName>
    </submittedName>
</protein>
<evidence type="ECO:0000256" key="1">
    <source>
        <dbReference type="SAM" id="MobiDB-lite"/>
    </source>
</evidence>
<organism evidence="2 3">
    <name type="scientific">Phytohabitans flavus</name>
    <dbReference type="NCBI Taxonomy" id="1076124"/>
    <lineage>
        <taxon>Bacteria</taxon>
        <taxon>Bacillati</taxon>
        <taxon>Actinomycetota</taxon>
        <taxon>Actinomycetes</taxon>
        <taxon>Micromonosporales</taxon>
        <taxon>Micromonosporaceae</taxon>
    </lineage>
</organism>
<name>A0A6F8XPD1_9ACTN</name>
<reference evidence="2 3" key="2">
    <citation type="submission" date="2020-03" db="EMBL/GenBank/DDBJ databases">
        <authorList>
            <person name="Ichikawa N."/>
            <person name="Kimura A."/>
            <person name="Kitahashi Y."/>
            <person name="Uohara A."/>
        </authorList>
    </citation>
    <scope>NUCLEOTIDE SEQUENCE [LARGE SCALE GENOMIC DNA]</scope>
    <source>
        <strain evidence="2 3">NBRC 107702</strain>
    </source>
</reference>
<accession>A0A6F8XPD1</accession>
<keyword evidence="3" id="KW-1185">Reference proteome</keyword>
<evidence type="ECO:0000313" key="3">
    <source>
        <dbReference type="Proteomes" id="UP000502508"/>
    </source>
</evidence>
<dbReference type="Proteomes" id="UP000502508">
    <property type="component" value="Chromosome"/>
</dbReference>
<feature type="compositionally biased region" description="Basic and acidic residues" evidence="1">
    <location>
        <begin position="39"/>
        <end position="48"/>
    </location>
</feature>
<dbReference type="EMBL" id="AP022870">
    <property type="protein sequence ID" value="BCB75649.1"/>
    <property type="molecule type" value="Genomic_DNA"/>
</dbReference>
<sequence length="85" mass="9387">MGGPIWGQRRISRTFPIRTEAADRRKGGSKRGRSPAFAERARPPDHALKCGSNKHRGLATWYDGFEVRCAPSASGDKRPDAASHR</sequence>
<proteinExistence type="predicted"/>
<reference evidence="2 3" key="1">
    <citation type="submission" date="2020-03" db="EMBL/GenBank/DDBJ databases">
        <title>Whole genome shotgun sequence of Phytohabitans flavus NBRC 107702.</title>
        <authorList>
            <person name="Komaki H."/>
            <person name="Tamura T."/>
        </authorList>
    </citation>
    <scope>NUCLEOTIDE SEQUENCE [LARGE SCALE GENOMIC DNA]</scope>
    <source>
        <strain evidence="2 3">NBRC 107702</strain>
    </source>
</reference>
<dbReference type="KEGG" id="pfla:Pflav_020590"/>